<feature type="modified residue" description="4-aspartylphosphate" evidence="9">
    <location>
        <position position="812"/>
    </location>
</feature>
<evidence type="ECO:0000256" key="5">
    <source>
        <dbReference type="ARBA" id="ARBA00022741"/>
    </source>
</evidence>
<dbReference type="CDD" id="cd00082">
    <property type="entry name" value="HisKA"/>
    <property type="match status" value="1"/>
</dbReference>
<feature type="domain" description="PAC" evidence="13">
    <location>
        <begin position="451"/>
        <end position="503"/>
    </location>
</feature>
<feature type="domain" description="PAS" evidence="12">
    <location>
        <begin position="380"/>
        <end position="424"/>
    </location>
</feature>
<dbReference type="InterPro" id="IPR035965">
    <property type="entry name" value="PAS-like_dom_sf"/>
</dbReference>
<feature type="domain" description="Response regulatory" evidence="11">
    <location>
        <begin position="8"/>
        <end position="124"/>
    </location>
</feature>
<dbReference type="Pfam" id="PF00072">
    <property type="entry name" value="Response_reg"/>
    <property type="match status" value="2"/>
</dbReference>
<dbReference type="Pfam" id="PF02518">
    <property type="entry name" value="HATPase_c"/>
    <property type="match status" value="1"/>
</dbReference>
<dbReference type="Pfam" id="PF13185">
    <property type="entry name" value="GAF_2"/>
    <property type="match status" value="1"/>
</dbReference>
<organism evidence="14 15">
    <name type="scientific">Marivibrio halodurans</name>
    <dbReference type="NCBI Taxonomy" id="2039722"/>
    <lineage>
        <taxon>Bacteria</taxon>
        <taxon>Pseudomonadati</taxon>
        <taxon>Pseudomonadota</taxon>
        <taxon>Alphaproteobacteria</taxon>
        <taxon>Rhodospirillales</taxon>
        <taxon>Rhodospirillaceae</taxon>
        <taxon>Marivibrio</taxon>
    </lineage>
</organism>
<keyword evidence="4" id="KW-0808">Transferase</keyword>
<dbReference type="GO" id="GO:0006355">
    <property type="term" value="P:regulation of DNA-templated transcription"/>
    <property type="evidence" value="ECO:0007669"/>
    <property type="project" value="InterPro"/>
</dbReference>
<dbReference type="Gene3D" id="3.30.450.20">
    <property type="entry name" value="PAS domain"/>
    <property type="match status" value="1"/>
</dbReference>
<dbReference type="InterPro" id="IPR036097">
    <property type="entry name" value="HisK_dim/P_sf"/>
</dbReference>
<evidence type="ECO:0000313" key="15">
    <source>
        <dbReference type="Proteomes" id="UP000672602"/>
    </source>
</evidence>
<dbReference type="AlphaFoldDB" id="A0A8J7RWT4"/>
<dbReference type="InterPro" id="IPR013767">
    <property type="entry name" value="PAS_fold"/>
</dbReference>
<dbReference type="PRINTS" id="PR00344">
    <property type="entry name" value="BCTRLSENSOR"/>
</dbReference>
<reference evidence="14" key="1">
    <citation type="submission" date="2021-04" db="EMBL/GenBank/DDBJ databases">
        <authorList>
            <person name="Zhang D.-C."/>
        </authorList>
    </citation>
    <scope>NUCLEOTIDE SEQUENCE</scope>
    <source>
        <strain evidence="14">CGMCC 1.15697</strain>
    </source>
</reference>
<dbReference type="SUPFAM" id="SSF47384">
    <property type="entry name" value="Homodimeric domain of signal transducing histidine kinase"/>
    <property type="match status" value="1"/>
</dbReference>
<dbReference type="SUPFAM" id="SSF52172">
    <property type="entry name" value="CheY-like"/>
    <property type="match status" value="2"/>
</dbReference>
<proteinExistence type="predicted"/>
<dbReference type="EC" id="2.7.13.3" evidence="2"/>
<dbReference type="SMART" id="SM00091">
    <property type="entry name" value="PAS"/>
    <property type="match status" value="1"/>
</dbReference>
<feature type="domain" description="Response regulatory" evidence="11">
    <location>
        <begin position="762"/>
        <end position="877"/>
    </location>
</feature>
<evidence type="ECO:0000259" key="12">
    <source>
        <dbReference type="PROSITE" id="PS50112"/>
    </source>
</evidence>
<dbReference type="CDD" id="cd00130">
    <property type="entry name" value="PAS"/>
    <property type="match status" value="1"/>
</dbReference>
<dbReference type="RefSeq" id="WP_210680726.1">
    <property type="nucleotide sequence ID" value="NZ_JAGMWN010000001.1"/>
</dbReference>
<evidence type="ECO:0000256" key="9">
    <source>
        <dbReference type="PROSITE-ProRule" id="PRU00169"/>
    </source>
</evidence>
<feature type="domain" description="Histidine kinase" evidence="10">
    <location>
        <begin position="516"/>
        <end position="739"/>
    </location>
</feature>
<dbReference type="SMART" id="SM00448">
    <property type="entry name" value="REC"/>
    <property type="match status" value="2"/>
</dbReference>
<feature type="modified residue" description="4-aspartylphosphate" evidence="9">
    <location>
        <position position="57"/>
    </location>
</feature>
<dbReference type="EMBL" id="JAGMWN010000001">
    <property type="protein sequence ID" value="MBP5856187.1"/>
    <property type="molecule type" value="Genomic_DNA"/>
</dbReference>
<keyword evidence="8" id="KW-0902">Two-component regulatory system</keyword>
<dbReference type="Proteomes" id="UP000672602">
    <property type="component" value="Unassembled WGS sequence"/>
</dbReference>
<dbReference type="CDD" id="cd16919">
    <property type="entry name" value="HATPase_CckA-like"/>
    <property type="match status" value="1"/>
</dbReference>
<dbReference type="InterPro" id="IPR001789">
    <property type="entry name" value="Sig_transdc_resp-reg_receiver"/>
</dbReference>
<protein>
    <recommendedName>
        <fullName evidence="2">histidine kinase</fullName>
        <ecNumber evidence="2">2.7.13.3</ecNumber>
    </recommendedName>
</protein>
<dbReference type="GO" id="GO:0000155">
    <property type="term" value="F:phosphorelay sensor kinase activity"/>
    <property type="evidence" value="ECO:0007669"/>
    <property type="project" value="InterPro"/>
</dbReference>
<dbReference type="NCBIfam" id="TIGR00229">
    <property type="entry name" value="sensory_box"/>
    <property type="match status" value="1"/>
</dbReference>
<gene>
    <name evidence="14" type="ORF">KAJ83_04145</name>
</gene>
<dbReference type="InterPro" id="IPR000014">
    <property type="entry name" value="PAS"/>
</dbReference>
<dbReference type="Pfam" id="PF00512">
    <property type="entry name" value="HisKA"/>
    <property type="match status" value="1"/>
</dbReference>
<keyword evidence="6" id="KW-0418">Kinase</keyword>
<sequence>MSEIKPSRILIAEDSRTQAQELAIILEEYGYQVEIAHDGKQALERAKADPPDLIVSDIIMPVMDGYALCREVKGDESLMNTPFILVTSLSSPHDVFKGLNVKADNFIVKPYDTDLLLSRVKYLITNRHLRESGKLQVGIEIELSGQRHFITAERQQILDLLISTYEQAVSLYDALEQRQRELSRSYDTLNALYGLAEGLNSCRTETEVATSAIERGMNLPGVEAGWIYLLDGDEFRLAASAGEPEALFGGPESDLECACQRRLRDDKLATGANVLECERLSKIESSDGLRFHATVPLTIGGEMCGIFNLVGAEDIKFSEEELKTLSGIGNQIGIALERAHLQENLERQVRKRTEALSNEITERKLAQEKELRANEQLDRVNETLSRILDSTPIATVALDREQKVVTWNRAAERIFGYTTEEVSGAPNPLFEDVEAVDQGNLQAILDGEEVRNWDTACRHKDGSLIDVRISGGALTSRHAELAGQVLTIEDIRDRLQIEQQLRQAQKMEAIGNLTGGIAHDFNNLLTIIIGNVDLATKQVEENPLIKELLDSALGACLRGAELTRQLLAFGRRQTLTPEVIDMNRLVRSMVKLLGRTLGEHIKIQLVEGDDLWPVLIDAAQLDSAIVNLSVNARDAMPNGGLLTIETANILCDASFEETHPGLKPGEYVSISISDTGSGMDEEVVAHVFEPFFTTKEVNKGTGLGLAMVYGFVKQSGGHITVYSEVGVGTTFRLYLPRAQTTPDHSKQDRKPVVERHVANGERILVVEDNTAVRGIAERQLKELGYNVAIAGNGQEAVERLKRDGDFSLVFSDVVMPGEMDGIALAEAIGREWPHIPVLLTSGFPETALSRANPDVRVRIINKPYRTEDLVRGLEELLGSREP</sequence>
<keyword evidence="7" id="KW-0067">ATP-binding</keyword>
<keyword evidence="5" id="KW-0547">Nucleotide-binding</keyword>
<dbReference type="SMART" id="SM00388">
    <property type="entry name" value="HisKA"/>
    <property type="match status" value="1"/>
</dbReference>
<dbReference type="PROSITE" id="PS50112">
    <property type="entry name" value="PAS"/>
    <property type="match status" value="1"/>
</dbReference>
<evidence type="ECO:0000256" key="6">
    <source>
        <dbReference type="ARBA" id="ARBA00022777"/>
    </source>
</evidence>
<dbReference type="InterPro" id="IPR029016">
    <property type="entry name" value="GAF-like_dom_sf"/>
</dbReference>
<evidence type="ECO:0000256" key="3">
    <source>
        <dbReference type="ARBA" id="ARBA00022553"/>
    </source>
</evidence>
<evidence type="ECO:0000256" key="2">
    <source>
        <dbReference type="ARBA" id="ARBA00012438"/>
    </source>
</evidence>
<dbReference type="InterPro" id="IPR005467">
    <property type="entry name" value="His_kinase_dom"/>
</dbReference>
<evidence type="ECO:0000256" key="4">
    <source>
        <dbReference type="ARBA" id="ARBA00022679"/>
    </source>
</evidence>
<keyword evidence="15" id="KW-1185">Reference proteome</keyword>
<dbReference type="InterPro" id="IPR003594">
    <property type="entry name" value="HATPase_dom"/>
</dbReference>
<evidence type="ECO:0000256" key="7">
    <source>
        <dbReference type="ARBA" id="ARBA00022840"/>
    </source>
</evidence>
<dbReference type="PROSITE" id="PS50110">
    <property type="entry name" value="RESPONSE_REGULATORY"/>
    <property type="match status" value="2"/>
</dbReference>
<dbReference type="GO" id="GO:0005524">
    <property type="term" value="F:ATP binding"/>
    <property type="evidence" value="ECO:0007669"/>
    <property type="project" value="UniProtKB-KW"/>
</dbReference>
<dbReference type="InterPro" id="IPR003018">
    <property type="entry name" value="GAF"/>
</dbReference>
<dbReference type="Gene3D" id="1.10.287.130">
    <property type="match status" value="1"/>
</dbReference>
<comment type="caution">
    <text evidence="14">The sequence shown here is derived from an EMBL/GenBank/DDBJ whole genome shotgun (WGS) entry which is preliminary data.</text>
</comment>
<evidence type="ECO:0000259" key="11">
    <source>
        <dbReference type="PROSITE" id="PS50110"/>
    </source>
</evidence>
<dbReference type="PROSITE" id="PS50109">
    <property type="entry name" value="HIS_KIN"/>
    <property type="match status" value="1"/>
</dbReference>
<dbReference type="PANTHER" id="PTHR43065">
    <property type="entry name" value="SENSOR HISTIDINE KINASE"/>
    <property type="match status" value="1"/>
</dbReference>
<dbReference type="Pfam" id="PF00989">
    <property type="entry name" value="PAS"/>
    <property type="match status" value="1"/>
</dbReference>
<evidence type="ECO:0000259" key="13">
    <source>
        <dbReference type="PROSITE" id="PS50113"/>
    </source>
</evidence>
<dbReference type="InterPro" id="IPR036890">
    <property type="entry name" value="HATPase_C_sf"/>
</dbReference>
<dbReference type="InterPro" id="IPR011006">
    <property type="entry name" value="CheY-like_superfamily"/>
</dbReference>
<dbReference type="SUPFAM" id="SSF55781">
    <property type="entry name" value="GAF domain-like"/>
    <property type="match status" value="1"/>
</dbReference>
<dbReference type="SUPFAM" id="SSF55785">
    <property type="entry name" value="PYP-like sensor domain (PAS domain)"/>
    <property type="match status" value="1"/>
</dbReference>
<evidence type="ECO:0000256" key="1">
    <source>
        <dbReference type="ARBA" id="ARBA00000085"/>
    </source>
</evidence>
<dbReference type="Gene3D" id="3.40.50.2300">
    <property type="match status" value="2"/>
</dbReference>
<dbReference type="InterPro" id="IPR000700">
    <property type="entry name" value="PAS-assoc_C"/>
</dbReference>
<dbReference type="SMART" id="SM00387">
    <property type="entry name" value="HATPase_c"/>
    <property type="match status" value="1"/>
</dbReference>
<keyword evidence="3 9" id="KW-0597">Phosphoprotein</keyword>
<dbReference type="Gene3D" id="3.30.450.40">
    <property type="match status" value="1"/>
</dbReference>
<dbReference type="PANTHER" id="PTHR43065:SF49">
    <property type="entry name" value="HISTIDINE KINASE"/>
    <property type="match status" value="1"/>
</dbReference>
<dbReference type="InterPro" id="IPR004358">
    <property type="entry name" value="Sig_transdc_His_kin-like_C"/>
</dbReference>
<evidence type="ECO:0000313" key="14">
    <source>
        <dbReference type="EMBL" id="MBP5856187.1"/>
    </source>
</evidence>
<accession>A0A8J7RWT4</accession>
<dbReference type="PROSITE" id="PS50113">
    <property type="entry name" value="PAC"/>
    <property type="match status" value="1"/>
</dbReference>
<comment type="catalytic activity">
    <reaction evidence="1">
        <text>ATP + protein L-histidine = ADP + protein N-phospho-L-histidine.</text>
        <dbReference type="EC" id="2.7.13.3"/>
    </reaction>
</comment>
<dbReference type="Gene3D" id="3.30.565.10">
    <property type="entry name" value="Histidine kinase-like ATPase, C-terminal domain"/>
    <property type="match status" value="1"/>
</dbReference>
<dbReference type="SUPFAM" id="SSF55874">
    <property type="entry name" value="ATPase domain of HSP90 chaperone/DNA topoisomerase II/histidine kinase"/>
    <property type="match status" value="1"/>
</dbReference>
<dbReference type="InterPro" id="IPR003661">
    <property type="entry name" value="HisK_dim/P_dom"/>
</dbReference>
<name>A0A8J7RWT4_9PROT</name>
<evidence type="ECO:0000256" key="8">
    <source>
        <dbReference type="ARBA" id="ARBA00023012"/>
    </source>
</evidence>
<evidence type="ECO:0000259" key="10">
    <source>
        <dbReference type="PROSITE" id="PS50109"/>
    </source>
</evidence>